<organism evidence="6 7">
    <name type="scientific">Limulus polyphemus</name>
    <name type="common">Atlantic horseshoe crab</name>
    <dbReference type="NCBI Taxonomy" id="6850"/>
    <lineage>
        <taxon>Eukaryota</taxon>
        <taxon>Metazoa</taxon>
        <taxon>Ecdysozoa</taxon>
        <taxon>Arthropoda</taxon>
        <taxon>Chelicerata</taxon>
        <taxon>Merostomata</taxon>
        <taxon>Xiphosura</taxon>
        <taxon>Limulidae</taxon>
        <taxon>Limulus</taxon>
    </lineage>
</organism>
<evidence type="ECO:0000313" key="7">
    <source>
        <dbReference type="RefSeq" id="XP_022235967.1"/>
    </source>
</evidence>
<name>A0ABM1RX62_LIMPO</name>
<dbReference type="Pfam" id="PF02784">
    <property type="entry name" value="Orn_Arg_deC_N"/>
    <property type="match status" value="1"/>
</dbReference>
<comment type="cofactor">
    <cofactor evidence="1">
        <name>pyridoxal 5'-phosphate</name>
        <dbReference type="ChEBI" id="CHEBI:597326"/>
    </cofactor>
</comment>
<dbReference type="InterPro" id="IPR002433">
    <property type="entry name" value="Orn_de-COase"/>
</dbReference>
<feature type="domain" description="Orn/DAP/Arg decarboxylase 2 N-terminal" evidence="5">
    <location>
        <begin position="47"/>
        <end position="93"/>
    </location>
</feature>
<dbReference type="GeneID" id="111083625"/>
<evidence type="ECO:0000256" key="3">
    <source>
        <dbReference type="ARBA" id="ARBA00022898"/>
    </source>
</evidence>
<dbReference type="InterPro" id="IPR009006">
    <property type="entry name" value="Ala_racemase/Decarboxylase_C"/>
</dbReference>
<keyword evidence="6" id="KW-1185">Reference proteome</keyword>
<comment type="similarity">
    <text evidence="2">Belongs to the Orn/Lys/Arg decarboxylase class-II family.</text>
</comment>
<evidence type="ECO:0000256" key="2">
    <source>
        <dbReference type="ARBA" id="ARBA00008872"/>
    </source>
</evidence>
<keyword evidence="4" id="KW-0456">Lyase</keyword>
<dbReference type="RefSeq" id="XP_022235967.1">
    <property type="nucleotide sequence ID" value="XM_022380259.1"/>
</dbReference>
<dbReference type="PRINTS" id="PR01182">
    <property type="entry name" value="ORNDCRBXLASE"/>
</dbReference>
<protein>
    <submittedName>
        <fullName evidence="7">Ornithine decarboxylase 2-like</fullName>
    </submittedName>
</protein>
<dbReference type="Proteomes" id="UP000694941">
    <property type="component" value="Unplaced"/>
</dbReference>
<evidence type="ECO:0000259" key="5">
    <source>
        <dbReference type="Pfam" id="PF02784"/>
    </source>
</evidence>
<sequence length="95" mass="10708">MSEVNIKPNSTKSALEEIYLDTSMNELAIKLTRDENLDDPFFVAELNEIASRLALWRHLLPDVQPFFAMKVCDADIVRRFLAAMGIGFDCASKVS</sequence>
<proteinExistence type="inferred from homology"/>
<accession>A0ABM1RX62</accession>
<dbReference type="PANTHER" id="PTHR11482">
    <property type="entry name" value="ARGININE/DIAMINOPIMELATE/ORNITHINE DECARBOXYLASE"/>
    <property type="match status" value="1"/>
</dbReference>
<dbReference type="InterPro" id="IPR022644">
    <property type="entry name" value="De-COase2_N"/>
</dbReference>
<dbReference type="SUPFAM" id="SSF51419">
    <property type="entry name" value="PLP-binding barrel"/>
    <property type="match status" value="1"/>
</dbReference>
<keyword evidence="3" id="KW-0663">Pyridoxal phosphate</keyword>
<dbReference type="PANTHER" id="PTHR11482:SF6">
    <property type="entry name" value="ORNITHINE DECARBOXYLASE 1-RELATED"/>
    <property type="match status" value="1"/>
</dbReference>
<dbReference type="Gene3D" id="2.40.37.10">
    <property type="entry name" value="Lyase, Ornithine Decarboxylase, Chain A, domain 1"/>
    <property type="match status" value="1"/>
</dbReference>
<dbReference type="Gene3D" id="3.20.20.10">
    <property type="entry name" value="Alanine racemase"/>
    <property type="match status" value="1"/>
</dbReference>
<reference evidence="7" key="1">
    <citation type="submission" date="2025-08" db="UniProtKB">
        <authorList>
            <consortium name="RefSeq"/>
        </authorList>
    </citation>
    <scope>IDENTIFICATION</scope>
    <source>
        <tissue evidence="7">Muscle</tissue>
    </source>
</reference>
<gene>
    <name evidence="7" type="primary">LOC111083625</name>
</gene>
<evidence type="ECO:0000256" key="1">
    <source>
        <dbReference type="ARBA" id="ARBA00001933"/>
    </source>
</evidence>
<evidence type="ECO:0000313" key="6">
    <source>
        <dbReference type="Proteomes" id="UP000694941"/>
    </source>
</evidence>
<evidence type="ECO:0000256" key="4">
    <source>
        <dbReference type="ARBA" id="ARBA00023239"/>
    </source>
</evidence>
<dbReference type="InterPro" id="IPR029066">
    <property type="entry name" value="PLP-binding_barrel"/>
</dbReference>